<dbReference type="Proteomes" id="UP000256601">
    <property type="component" value="Unassembled WGS sequence"/>
</dbReference>
<evidence type="ECO:0000313" key="9">
    <source>
        <dbReference type="Proteomes" id="UP000182444"/>
    </source>
</evidence>
<name>A0A1D8N3I3_YARLL</name>
<evidence type="ECO:0000256" key="3">
    <source>
        <dbReference type="ARBA" id="ARBA00022946"/>
    </source>
</evidence>
<dbReference type="EMBL" id="KZ858964">
    <property type="protein sequence ID" value="RDW27378.1"/>
    <property type="molecule type" value="Genomic_DNA"/>
</dbReference>
<evidence type="ECO:0000313" key="7">
    <source>
        <dbReference type="EMBL" id="AOW00193.1"/>
    </source>
</evidence>
<dbReference type="eggNOG" id="KOG4756">
    <property type="taxonomic scope" value="Eukaryota"/>
</dbReference>
<dbReference type="GO" id="GO:0005762">
    <property type="term" value="C:mitochondrial large ribosomal subunit"/>
    <property type="evidence" value="ECO:0007669"/>
    <property type="project" value="InterPro"/>
</dbReference>
<protein>
    <submittedName>
        <fullName evidence="8">Mitochondrial ribosomal protein L27-domain-containing protein</fullName>
    </submittedName>
</protein>
<dbReference type="KEGG" id="yli:2905972"/>
<comment type="similarity">
    <text evidence="2">Belongs to the mitochondrion-specific ribosomal protein mL41 family.</text>
</comment>
<evidence type="ECO:0000256" key="6">
    <source>
        <dbReference type="ARBA" id="ARBA00023274"/>
    </source>
</evidence>
<dbReference type="Pfam" id="PF09809">
    <property type="entry name" value="MRP-L27"/>
    <property type="match status" value="1"/>
</dbReference>
<keyword evidence="5" id="KW-0496">Mitochondrion</keyword>
<gene>
    <name evidence="8" type="ORF">B0I71DRAFT_129295</name>
    <name evidence="7" type="ORF">YALI1_A03278g</name>
</gene>
<keyword evidence="6" id="KW-0687">Ribonucleoprotein</keyword>
<evidence type="ECO:0000256" key="4">
    <source>
        <dbReference type="ARBA" id="ARBA00022980"/>
    </source>
</evidence>
<dbReference type="GO" id="GO:0003735">
    <property type="term" value="F:structural constituent of ribosome"/>
    <property type="evidence" value="ECO:0007669"/>
    <property type="project" value="InterPro"/>
</dbReference>
<dbReference type="OrthoDB" id="408933at2759"/>
<sequence>MRPSFVTQLLRPWKKDRSGYMFNLFYGVSKNGNKRLPLTSKQGNKNFYKGHGAGGVGKTTSKGRFIINRDKVRTFVVPAGLEACELKPFVSPTLEPIKNSFRGFSGPLDPKLTVKKVNEYVKSGPVAEEDAPDRKNWIDRE</sequence>
<dbReference type="Proteomes" id="UP000182444">
    <property type="component" value="Chromosome 1A"/>
</dbReference>
<proteinExistence type="inferred from homology"/>
<keyword evidence="3" id="KW-0809">Transit peptide</keyword>
<evidence type="ECO:0000313" key="10">
    <source>
        <dbReference type="Proteomes" id="UP000256601"/>
    </source>
</evidence>
<reference evidence="7 9" key="1">
    <citation type="journal article" date="2016" name="PLoS ONE">
        <title>Sequence Assembly of Yarrowia lipolytica Strain W29/CLIB89 Shows Transposable Element Diversity.</title>
        <authorList>
            <person name="Magnan C."/>
            <person name="Yu J."/>
            <person name="Chang I."/>
            <person name="Jahn E."/>
            <person name="Kanomata Y."/>
            <person name="Wu J."/>
            <person name="Zeller M."/>
            <person name="Oakes M."/>
            <person name="Baldi P."/>
            <person name="Sandmeyer S."/>
        </authorList>
    </citation>
    <scope>NUCLEOTIDE SEQUENCE [LARGE SCALE GENOMIC DNA]</scope>
    <source>
        <strain evidence="7">CLIB89</strain>
        <strain evidence="9">CLIB89(W29)</strain>
    </source>
</reference>
<dbReference type="PANTHER" id="PTHR21338">
    <property type="entry name" value="MITOCHONDRIAL RIBOSOMAL PROTEIN L41"/>
    <property type="match status" value="1"/>
</dbReference>
<dbReference type="InterPro" id="IPR019189">
    <property type="entry name" value="Ribosomal_mL41"/>
</dbReference>
<dbReference type="PANTHER" id="PTHR21338:SF0">
    <property type="entry name" value="LARGE RIBOSOMAL SUBUNIT PROTEIN ML41"/>
    <property type="match status" value="1"/>
</dbReference>
<evidence type="ECO:0000313" key="8">
    <source>
        <dbReference type="EMBL" id="RDW27378.1"/>
    </source>
</evidence>
<dbReference type="AlphaFoldDB" id="A0A1D8N3I3"/>
<organism evidence="7 9">
    <name type="scientific">Yarrowia lipolytica</name>
    <name type="common">Candida lipolytica</name>
    <dbReference type="NCBI Taxonomy" id="4952"/>
    <lineage>
        <taxon>Eukaryota</taxon>
        <taxon>Fungi</taxon>
        <taxon>Dikarya</taxon>
        <taxon>Ascomycota</taxon>
        <taxon>Saccharomycotina</taxon>
        <taxon>Dipodascomycetes</taxon>
        <taxon>Dipodascales</taxon>
        <taxon>Dipodascales incertae sedis</taxon>
        <taxon>Yarrowia</taxon>
    </lineage>
</organism>
<dbReference type="VEuPathDB" id="FungiDB:YALI0_A02849g"/>
<evidence type="ECO:0000256" key="1">
    <source>
        <dbReference type="ARBA" id="ARBA00004173"/>
    </source>
</evidence>
<evidence type="ECO:0000256" key="2">
    <source>
        <dbReference type="ARBA" id="ARBA00010152"/>
    </source>
</evidence>
<comment type="subcellular location">
    <subcellularLocation>
        <location evidence="1">Mitochondrion</location>
    </subcellularLocation>
</comment>
<reference evidence="8 10" key="2">
    <citation type="submission" date="2018-07" db="EMBL/GenBank/DDBJ databases">
        <title>Draft Genome Assemblies for Five Robust Yarrowia lipolytica Strains Exhibiting High Lipid Production and Pentose Sugar Utilization and Sugar Alcohol Secretion from Undetoxified Lignocellulosic Biomass Hydrolysates.</title>
        <authorList>
            <consortium name="DOE Joint Genome Institute"/>
            <person name="Walker C."/>
            <person name="Ryu S."/>
            <person name="Na H."/>
            <person name="Zane M."/>
            <person name="LaButti K."/>
            <person name="Lipzen A."/>
            <person name="Haridas S."/>
            <person name="Barry K."/>
            <person name="Grigoriev I.V."/>
            <person name="Quarterman J."/>
            <person name="Slininger P."/>
            <person name="Dien B."/>
            <person name="Trinh C.T."/>
        </authorList>
    </citation>
    <scope>NUCLEOTIDE SEQUENCE [LARGE SCALE GENOMIC DNA]</scope>
    <source>
        <strain evidence="8 10">YB392</strain>
    </source>
</reference>
<evidence type="ECO:0000256" key="5">
    <source>
        <dbReference type="ARBA" id="ARBA00023128"/>
    </source>
</evidence>
<dbReference type="GO" id="GO:0006412">
    <property type="term" value="P:translation"/>
    <property type="evidence" value="ECO:0007669"/>
    <property type="project" value="TreeGrafter"/>
</dbReference>
<keyword evidence="4 8" id="KW-0689">Ribosomal protein</keyword>
<dbReference type="EMBL" id="CP017553">
    <property type="protein sequence ID" value="AOW00193.1"/>
    <property type="molecule type" value="Genomic_DNA"/>
</dbReference>
<dbReference type="VEuPathDB" id="FungiDB:YALI1_A03278g"/>
<accession>A0A1D8N3I3</accession>